<dbReference type="EMBL" id="CP000780">
    <property type="protein sequence ID" value="ABS56276.1"/>
    <property type="molecule type" value="Genomic_DNA"/>
</dbReference>
<dbReference type="HOGENOM" id="CLU_000604_101_4_2"/>
<sequence>MSDDRIAIRISHLSKQYTLGGPQEPYHTFRDAIINSLKVPLKVFNKAPPVEGFWALKDVSFDVEQGEVVGIIGRNGAGKSTLLKILSRITSPTEGTVELHGRVGSLLEVGTGFHPELTGRENIYLSGSILGMKRKEIDAKLDEIVKFSEIEKFLDTPVKRYSSGMYVRLAFAVAAHLEPEILLVDEVLAVGDAAFQKKCLGKMSDVAKEGRTVLFVSHQMGSIAQLCKTAILLENGKISQRGPVSEVIAGYMNQLGQGSMNFEAPTMGDRDIAIIRAVVMDDAGNPTATFTHMQSITIAITCRINKWIRGAEIRIAVRDSRRNVFTTDTGIVVDTNCMPEIIVAKAVIPGNLLRPETYFLTLAIFIPNQLVIDRIDDAISITVIDGGSKYAASAGLDYGCVFVDCFWTIEPAINR</sequence>
<comment type="similarity">
    <text evidence="1">Belongs to the ABC transporter superfamily.</text>
</comment>
<evidence type="ECO:0000256" key="1">
    <source>
        <dbReference type="ARBA" id="ARBA00005417"/>
    </source>
</evidence>
<evidence type="ECO:0000256" key="4">
    <source>
        <dbReference type="ARBA" id="ARBA00022840"/>
    </source>
</evidence>
<gene>
    <name evidence="6" type="ordered locus">Mboo_1760</name>
</gene>
<dbReference type="Pfam" id="PF00005">
    <property type="entry name" value="ABC_tran"/>
    <property type="match status" value="1"/>
</dbReference>
<dbReference type="PANTHER" id="PTHR46743:SF2">
    <property type="entry name" value="TEICHOIC ACIDS EXPORT ATP-BINDING PROTEIN TAGH"/>
    <property type="match status" value="1"/>
</dbReference>
<reference evidence="7" key="1">
    <citation type="journal article" date="2015" name="Microbiology">
        <title>Genome of Methanoregula boonei 6A8 reveals adaptations to oligotrophic peatland environments.</title>
        <authorList>
            <person name="Braeuer S."/>
            <person name="Cadillo-Quiroz H."/>
            <person name="Kyrpides N."/>
            <person name="Woyke T."/>
            <person name="Goodwin L."/>
            <person name="Detter C."/>
            <person name="Podell S."/>
            <person name="Yavitt J.B."/>
            <person name="Zinder S.H."/>
        </authorList>
    </citation>
    <scope>NUCLEOTIDE SEQUENCE [LARGE SCALE GENOMIC DNA]</scope>
    <source>
        <strain evidence="7">DSM 21154 / JCM 14090 / 6A8</strain>
    </source>
</reference>
<proteinExistence type="inferred from homology"/>
<keyword evidence="4" id="KW-0067">ATP-binding</keyword>
<keyword evidence="2" id="KW-0813">Transport</keyword>
<protein>
    <submittedName>
        <fullName evidence="6">ABC transporter related</fullName>
    </submittedName>
</protein>
<evidence type="ECO:0000256" key="2">
    <source>
        <dbReference type="ARBA" id="ARBA00022448"/>
    </source>
</evidence>
<dbReference type="SUPFAM" id="SSF52540">
    <property type="entry name" value="P-loop containing nucleoside triphosphate hydrolases"/>
    <property type="match status" value="1"/>
</dbReference>
<feature type="domain" description="ABC transporter" evidence="5">
    <location>
        <begin position="39"/>
        <end position="260"/>
    </location>
</feature>
<dbReference type="GO" id="GO:0140359">
    <property type="term" value="F:ABC-type transporter activity"/>
    <property type="evidence" value="ECO:0007669"/>
    <property type="project" value="InterPro"/>
</dbReference>
<dbReference type="Proteomes" id="UP000002408">
    <property type="component" value="Chromosome"/>
</dbReference>
<evidence type="ECO:0000256" key="3">
    <source>
        <dbReference type="ARBA" id="ARBA00022741"/>
    </source>
</evidence>
<dbReference type="InterPro" id="IPR029439">
    <property type="entry name" value="Wzt_C"/>
</dbReference>
<dbReference type="STRING" id="456442.Mboo_1760"/>
<accession>A7I965</accession>
<keyword evidence="7" id="KW-1185">Reference proteome</keyword>
<dbReference type="InterPro" id="IPR027417">
    <property type="entry name" value="P-loop_NTPase"/>
</dbReference>
<dbReference type="CDD" id="cd03220">
    <property type="entry name" value="ABC_KpsT_Wzt"/>
    <property type="match status" value="1"/>
</dbReference>
<organism evidence="6 7">
    <name type="scientific">Methanoregula boonei (strain DSM 21154 / JCM 14090 / 6A8)</name>
    <dbReference type="NCBI Taxonomy" id="456442"/>
    <lineage>
        <taxon>Archaea</taxon>
        <taxon>Methanobacteriati</taxon>
        <taxon>Methanobacteriota</taxon>
        <taxon>Stenosarchaea group</taxon>
        <taxon>Methanomicrobia</taxon>
        <taxon>Methanomicrobiales</taxon>
        <taxon>Methanoregulaceae</taxon>
        <taxon>Methanoregula</taxon>
    </lineage>
</organism>
<dbReference type="Gene3D" id="2.70.50.60">
    <property type="entry name" value="abc- transporter (atp binding component) like domain"/>
    <property type="match status" value="1"/>
</dbReference>
<dbReference type="KEGG" id="mbn:Mboo_1760"/>
<dbReference type="PROSITE" id="PS50893">
    <property type="entry name" value="ABC_TRANSPORTER_2"/>
    <property type="match status" value="1"/>
</dbReference>
<dbReference type="RefSeq" id="WP_012107324.1">
    <property type="nucleotide sequence ID" value="NC_009712.1"/>
</dbReference>
<dbReference type="InterPro" id="IPR015860">
    <property type="entry name" value="ABC_transpr_TagH-like"/>
</dbReference>
<dbReference type="AlphaFoldDB" id="A7I965"/>
<dbReference type="eggNOG" id="arCOG00210">
    <property type="taxonomic scope" value="Archaea"/>
</dbReference>
<dbReference type="SMART" id="SM00382">
    <property type="entry name" value="AAA"/>
    <property type="match status" value="1"/>
</dbReference>
<name>A7I965_METB6</name>
<dbReference type="GeneID" id="5410825"/>
<dbReference type="InterPro" id="IPR003593">
    <property type="entry name" value="AAA+_ATPase"/>
</dbReference>
<dbReference type="CDD" id="cd10147">
    <property type="entry name" value="Wzt_C-like"/>
    <property type="match status" value="1"/>
</dbReference>
<dbReference type="Pfam" id="PF14524">
    <property type="entry name" value="Wzt_C"/>
    <property type="match status" value="1"/>
</dbReference>
<dbReference type="OrthoDB" id="40048at2157"/>
<dbReference type="GO" id="GO:0016020">
    <property type="term" value="C:membrane"/>
    <property type="evidence" value="ECO:0007669"/>
    <property type="project" value="InterPro"/>
</dbReference>
<keyword evidence="3" id="KW-0547">Nucleotide-binding</keyword>
<dbReference type="GO" id="GO:0005524">
    <property type="term" value="F:ATP binding"/>
    <property type="evidence" value="ECO:0007669"/>
    <property type="project" value="UniProtKB-KW"/>
</dbReference>
<dbReference type="GO" id="GO:0016887">
    <property type="term" value="F:ATP hydrolysis activity"/>
    <property type="evidence" value="ECO:0007669"/>
    <property type="project" value="InterPro"/>
</dbReference>
<evidence type="ECO:0000313" key="7">
    <source>
        <dbReference type="Proteomes" id="UP000002408"/>
    </source>
</evidence>
<evidence type="ECO:0000313" key="6">
    <source>
        <dbReference type="EMBL" id="ABS56276.1"/>
    </source>
</evidence>
<dbReference type="Gene3D" id="3.40.50.300">
    <property type="entry name" value="P-loop containing nucleotide triphosphate hydrolases"/>
    <property type="match status" value="1"/>
</dbReference>
<dbReference type="InterPro" id="IPR003439">
    <property type="entry name" value="ABC_transporter-like_ATP-bd"/>
</dbReference>
<dbReference type="PANTHER" id="PTHR46743">
    <property type="entry name" value="TEICHOIC ACIDS EXPORT ATP-BINDING PROTEIN TAGH"/>
    <property type="match status" value="1"/>
</dbReference>
<dbReference type="InterPro" id="IPR050683">
    <property type="entry name" value="Bact_Polysacc_Export_ATP-bd"/>
</dbReference>
<evidence type="ECO:0000259" key="5">
    <source>
        <dbReference type="PROSITE" id="PS50893"/>
    </source>
</evidence>